<organism evidence="1 2">
    <name type="scientific">Smallanthus sonchifolius</name>
    <dbReference type="NCBI Taxonomy" id="185202"/>
    <lineage>
        <taxon>Eukaryota</taxon>
        <taxon>Viridiplantae</taxon>
        <taxon>Streptophyta</taxon>
        <taxon>Embryophyta</taxon>
        <taxon>Tracheophyta</taxon>
        <taxon>Spermatophyta</taxon>
        <taxon>Magnoliopsida</taxon>
        <taxon>eudicotyledons</taxon>
        <taxon>Gunneridae</taxon>
        <taxon>Pentapetalae</taxon>
        <taxon>asterids</taxon>
        <taxon>campanulids</taxon>
        <taxon>Asterales</taxon>
        <taxon>Asteraceae</taxon>
        <taxon>Asteroideae</taxon>
        <taxon>Heliantheae alliance</taxon>
        <taxon>Millerieae</taxon>
        <taxon>Smallanthus</taxon>
    </lineage>
</organism>
<keyword evidence="2" id="KW-1185">Reference proteome</keyword>
<gene>
    <name evidence="1" type="ORF">L1987_85496</name>
</gene>
<protein>
    <submittedName>
        <fullName evidence="1">Uncharacterized protein</fullName>
    </submittedName>
</protein>
<reference evidence="2" key="1">
    <citation type="journal article" date="2022" name="Mol. Ecol. Resour.">
        <title>The genomes of chicory, endive, great burdock and yacon provide insights into Asteraceae palaeo-polyploidization history and plant inulin production.</title>
        <authorList>
            <person name="Fan W."/>
            <person name="Wang S."/>
            <person name="Wang H."/>
            <person name="Wang A."/>
            <person name="Jiang F."/>
            <person name="Liu H."/>
            <person name="Zhao H."/>
            <person name="Xu D."/>
            <person name="Zhang Y."/>
        </authorList>
    </citation>
    <scope>NUCLEOTIDE SEQUENCE [LARGE SCALE GENOMIC DNA]</scope>
    <source>
        <strain evidence="2">cv. Yunnan</strain>
    </source>
</reference>
<evidence type="ECO:0000313" key="1">
    <source>
        <dbReference type="EMBL" id="KAI3675900.1"/>
    </source>
</evidence>
<proteinExistence type="predicted"/>
<dbReference type="Proteomes" id="UP001056120">
    <property type="component" value="Linkage Group LG29"/>
</dbReference>
<sequence length="115" mass="12925">MFVRARIGGSWDIPFACDPCGLSTGLVFLGLASLSGILGSYWTSLLGLGILGESNMSEFLPMGHTRLEGRGEDVCSCSYWRKLGYSLCMRFMWTFYWTSLLGLGILEWDFRFLLD</sequence>
<dbReference type="EMBL" id="CM042046">
    <property type="protein sequence ID" value="KAI3675900.1"/>
    <property type="molecule type" value="Genomic_DNA"/>
</dbReference>
<reference evidence="1 2" key="2">
    <citation type="journal article" date="2022" name="Mol. Ecol. Resour.">
        <title>The genomes of chicory, endive, great burdock and yacon provide insights into Asteraceae paleo-polyploidization history and plant inulin production.</title>
        <authorList>
            <person name="Fan W."/>
            <person name="Wang S."/>
            <person name="Wang H."/>
            <person name="Wang A."/>
            <person name="Jiang F."/>
            <person name="Liu H."/>
            <person name="Zhao H."/>
            <person name="Xu D."/>
            <person name="Zhang Y."/>
        </authorList>
    </citation>
    <scope>NUCLEOTIDE SEQUENCE [LARGE SCALE GENOMIC DNA]</scope>
    <source>
        <strain evidence="2">cv. Yunnan</strain>
        <tissue evidence="1">Leaves</tissue>
    </source>
</reference>
<comment type="caution">
    <text evidence="1">The sequence shown here is derived from an EMBL/GenBank/DDBJ whole genome shotgun (WGS) entry which is preliminary data.</text>
</comment>
<name>A0ACB8XWP2_9ASTR</name>
<evidence type="ECO:0000313" key="2">
    <source>
        <dbReference type="Proteomes" id="UP001056120"/>
    </source>
</evidence>
<accession>A0ACB8XWP2</accession>